<evidence type="ECO:0000313" key="3">
    <source>
        <dbReference type="Proteomes" id="UP000239068"/>
    </source>
</evidence>
<name>A0A2S7WIS2_9FLAO</name>
<evidence type="ECO:0000313" key="2">
    <source>
        <dbReference type="EMBL" id="PQJ77494.1"/>
    </source>
</evidence>
<keyword evidence="3" id="KW-1185">Reference proteome</keyword>
<gene>
    <name evidence="2" type="ORF">BTO16_16885</name>
</gene>
<dbReference type="RefSeq" id="WP_105022817.1">
    <property type="nucleotide sequence ID" value="NZ_MSCM01000002.1"/>
</dbReference>
<sequence>MKKIKILALALVTTFAFSSCSTEDSMMPQEQSSELLNTYQLKRDASGAYSVDINVNGNVNISKVKNAISNTNELYLTLSDDKFTQKSTVQTDLFFNDENFKIDFISANSNKTPSISVFDDNIKFVKKSDTSFLEEFSVTKNENGTYDLDFKVINNVAVDFVYNTDLEAYEVHLEANVKSQGNKNFSRTLEKENDKLLQIHFVNHLTDMLKAETQSTERKPVILIDN</sequence>
<proteinExistence type="predicted"/>
<dbReference type="Proteomes" id="UP000239068">
    <property type="component" value="Unassembled WGS sequence"/>
</dbReference>
<evidence type="ECO:0000256" key="1">
    <source>
        <dbReference type="SAM" id="SignalP"/>
    </source>
</evidence>
<feature type="signal peptide" evidence="1">
    <location>
        <begin position="1"/>
        <end position="18"/>
    </location>
</feature>
<protein>
    <recommendedName>
        <fullName evidence="4">Lipoprotein</fullName>
    </recommendedName>
</protein>
<dbReference type="OrthoDB" id="1200936at2"/>
<comment type="caution">
    <text evidence="2">The sequence shown here is derived from an EMBL/GenBank/DDBJ whole genome shotgun (WGS) entry which is preliminary data.</text>
</comment>
<organism evidence="2 3">
    <name type="scientific">Polaribacter glomeratus</name>
    <dbReference type="NCBI Taxonomy" id="102"/>
    <lineage>
        <taxon>Bacteria</taxon>
        <taxon>Pseudomonadati</taxon>
        <taxon>Bacteroidota</taxon>
        <taxon>Flavobacteriia</taxon>
        <taxon>Flavobacteriales</taxon>
        <taxon>Flavobacteriaceae</taxon>
    </lineage>
</organism>
<reference evidence="2 3" key="1">
    <citation type="submission" date="2016-12" db="EMBL/GenBank/DDBJ databases">
        <title>Trade-off between light-utilization and light-protection in marine flavobacteria.</title>
        <authorList>
            <person name="Kumagai Y."/>
            <person name="Yoshizawa S."/>
            <person name="Kogure K."/>
            <person name="Iwasaki W."/>
        </authorList>
    </citation>
    <scope>NUCLEOTIDE SEQUENCE [LARGE SCALE GENOMIC DNA]</scope>
    <source>
        <strain evidence="2 3">ATCC 43844</strain>
    </source>
</reference>
<dbReference type="PROSITE" id="PS51257">
    <property type="entry name" value="PROKAR_LIPOPROTEIN"/>
    <property type="match status" value="1"/>
</dbReference>
<keyword evidence="1" id="KW-0732">Signal</keyword>
<dbReference type="EMBL" id="MSCM01000002">
    <property type="protein sequence ID" value="PQJ77494.1"/>
    <property type="molecule type" value="Genomic_DNA"/>
</dbReference>
<dbReference type="AlphaFoldDB" id="A0A2S7WIS2"/>
<feature type="chain" id="PRO_5015729732" description="Lipoprotein" evidence="1">
    <location>
        <begin position="19"/>
        <end position="226"/>
    </location>
</feature>
<evidence type="ECO:0008006" key="4">
    <source>
        <dbReference type="Google" id="ProtNLM"/>
    </source>
</evidence>
<accession>A0A2S7WIS2</accession>